<protein>
    <submittedName>
        <fullName evidence="4">Methyl-accepting chemotaxis protein</fullName>
    </submittedName>
</protein>
<dbReference type="SMART" id="SM00283">
    <property type="entry name" value="MA"/>
    <property type="match status" value="1"/>
</dbReference>
<name>A0ABW7GPY3_9BURK</name>
<evidence type="ECO:0000313" key="5">
    <source>
        <dbReference type="Proteomes" id="UP001606302"/>
    </source>
</evidence>
<dbReference type="InterPro" id="IPR004089">
    <property type="entry name" value="MCPsignal_dom"/>
</dbReference>
<accession>A0ABW7GPY3</accession>
<feature type="domain" description="Methyl-accepting transducer" evidence="3">
    <location>
        <begin position="133"/>
        <end position="308"/>
    </location>
</feature>
<dbReference type="Gene3D" id="1.10.287.950">
    <property type="entry name" value="Methyl-accepting chemotaxis protein"/>
    <property type="match status" value="1"/>
</dbReference>
<organism evidence="4 5">
    <name type="scientific">Pelomonas lactea</name>
    <dbReference type="NCBI Taxonomy" id="3299030"/>
    <lineage>
        <taxon>Bacteria</taxon>
        <taxon>Pseudomonadati</taxon>
        <taxon>Pseudomonadota</taxon>
        <taxon>Betaproteobacteria</taxon>
        <taxon>Burkholderiales</taxon>
        <taxon>Sphaerotilaceae</taxon>
        <taxon>Roseateles</taxon>
    </lineage>
</organism>
<dbReference type="Pfam" id="PF00015">
    <property type="entry name" value="MCPsignal"/>
    <property type="match status" value="1"/>
</dbReference>
<reference evidence="4 5" key="1">
    <citation type="submission" date="2024-08" db="EMBL/GenBank/DDBJ databases">
        <authorList>
            <person name="Lu H."/>
        </authorList>
    </citation>
    <scope>NUCLEOTIDE SEQUENCE [LARGE SCALE GENOMIC DNA]</scope>
    <source>
        <strain evidence="4 5">DXS20W</strain>
    </source>
</reference>
<dbReference type="Proteomes" id="UP001606302">
    <property type="component" value="Unassembled WGS sequence"/>
</dbReference>
<proteinExistence type="predicted"/>
<keyword evidence="5" id="KW-1185">Reference proteome</keyword>
<gene>
    <name evidence="4" type="ORF">ACG04Q_20160</name>
</gene>
<dbReference type="EMBL" id="JBIGHX010000008">
    <property type="protein sequence ID" value="MFG6463901.1"/>
    <property type="molecule type" value="Genomic_DNA"/>
</dbReference>
<dbReference type="RefSeq" id="WP_394513123.1">
    <property type="nucleotide sequence ID" value="NZ_JBIGHX010000008.1"/>
</dbReference>
<keyword evidence="1 2" id="KW-0807">Transducer</keyword>
<sequence>MAWLATGAALATGVAVAPWVLWSAAAALLALQGHLAQRASAADGDNAQRQRQLSARLEEAASTWATHVGTAQTQLRDAIEQMLASFGDILQQLDGLASPADAGDEGRLALLAHCDDQLRGLLRNFDGFVRSRDETLGIVRTLGEASGRLHTLAEDVSSLARQTNLLSINAAIEAARAGPSGRGFAVVAGEVRRLSAESGDTGRRIGGQLTDFNDRMQQALQQATSQAAQDTQAIQASEQTVGEVVAQVNATVAALQQRSAEQSAQGELVRAQVEQLLTAFQFQDRVHQILDQLRDSMAQASVALQDAAAADQAPDADHWRRLLAAGYTTAEQRAVSHGQPVQATPARNIETTFF</sequence>
<evidence type="ECO:0000313" key="4">
    <source>
        <dbReference type="EMBL" id="MFG6463901.1"/>
    </source>
</evidence>
<evidence type="ECO:0000256" key="1">
    <source>
        <dbReference type="ARBA" id="ARBA00023224"/>
    </source>
</evidence>
<dbReference type="PROSITE" id="PS50111">
    <property type="entry name" value="CHEMOTAXIS_TRANSDUC_2"/>
    <property type="match status" value="1"/>
</dbReference>
<dbReference type="PANTHER" id="PTHR32089:SF112">
    <property type="entry name" value="LYSOZYME-LIKE PROTEIN-RELATED"/>
    <property type="match status" value="1"/>
</dbReference>
<comment type="caution">
    <text evidence="4">The sequence shown here is derived from an EMBL/GenBank/DDBJ whole genome shotgun (WGS) entry which is preliminary data.</text>
</comment>
<dbReference type="PANTHER" id="PTHR32089">
    <property type="entry name" value="METHYL-ACCEPTING CHEMOTAXIS PROTEIN MCPB"/>
    <property type="match status" value="1"/>
</dbReference>
<evidence type="ECO:0000256" key="2">
    <source>
        <dbReference type="PROSITE-ProRule" id="PRU00284"/>
    </source>
</evidence>
<dbReference type="SUPFAM" id="SSF58104">
    <property type="entry name" value="Methyl-accepting chemotaxis protein (MCP) signaling domain"/>
    <property type="match status" value="1"/>
</dbReference>
<evidence type="ECO:0000259" key="3">
    <source>
        <dbReference type="PROSITE" id="PS50111"/>
    </source>
</evidence>